<gene>
    <name evidence="1" type="ORF">BGZ65_008746</name>
</gene>
<dbReference type="Proteomes" id="UP000749646">
    <property type="component" value="Unassembled WGS sequence"/>
</dbReference>
<reference evidence="1" key="1">
    <citation type="journal article" date="2020" name="Fungal Divers.">
        <title>Resolving the Mortierellaceae phylogeny through synthesis of multi-gene phylogenetics and phylogenomics.</title>
        <authorList>
            <person name="Vandepol N."/>
            <person name="Liber J."/>
            <person name="Desiro A."/>
            <person name="Na H."/>
            <person name="Kennedy M."/>
            <person name="Barry K."/>
            <person name="Grigoriev I.V."/>
            <person name="Miller A.N."/>
            <person name="O'Donnell K."/>
            <person name="Stajich J.E."/>
            <person name="Bonito G."/>
        </authorList>
    </citation>
    <scope>NUCLEOTIDE SEQUENCE</scope>
    <source>
        <strain evidence="1">MES-2147</strain>
    </source>
</reference>
<proteinExistence type="predicted"/>
<keyword evidence="2" id="KW-1185">Reference proteome</keyword>
<evidence type="ECO:0000313" key="1">
    <source>
        <dbReference type="EMBL" id="KAF9974395.1"/>
    </source>
</evidence>
<dbReference type="AlphaFoldDB" id="A0A9P6JJL5"/>
<comment type="caution">
    <text evidence="1">The sequence shown here is derived from an EMBL/GenBank/DDBJ whole genome shotgun (WGS) entry which is preliminary data.</text>
</comment>
<organism evidence="1 2">
    <name type="scientific">Modicella reniformis</name>
    <dbReference type="NCBI Taxonomy" id="1440133"/>
    <lineage>
        <taxon>Eukaryota</taxon>
        <taxon>Fungi</taxon>
        <taxon>Fungi incertae sedis</taxon>
        <taxon>Mucoromycota</taxon>
        <taxon>Mortierellomycotina</taxon>
        <taxon>Mortierellomycetes</taxon>
        <taxon>Mortierellales</taxon>
        <taxon>Mortierellaceae</taxon>
        <taxon>Modicella</taxon>
    </lineage>
</organism>
<name>A0A9P6JJL5_9FUNG</name>
<accession>A0A9P6JJL5</accession>
<evidence type="ECO:0000313" key="2">
    <source>
        <dbReference type="Proteomes" id="UP000749646"/>
    </source>
</evidence>
<protein>
    <submittedName>
        <fullName evidence="1">Uncharacterized protein</fullName>
    </submittedName>
</protein>
<dbReference type="EMBL" id="JAAAHW010004440">
    <property type="protein sequence ID" value="KAF9974395.1"/>
    <property type="molecule type" value="Genomic_DNA"/>
</dbReference>
<sequence>MDNILTLDLTYRKALPAAKISGTIDPVVWENLKANTYHVFLSGAEQYAWGLRGVFYPNAVSVESTEGSFDKLSREITPVSVPRELDLDFPKLKEGLQEL</sequence>